<feature type="transmembrane region" description="Helical" evidence="1">
    <location>
        <begin position="47"/>
        <end position="68"/>
    </location>
</feature>
<organism evidence="2 3">
    <name type="scientific">Microbacterium azadirachtae</name>
    <dbReference type="NCBI Taxonomy" id="582680"/>
    <lineage>
        <taxon>Bacteria</taxon>
        <taxon>Bacillati</taxon>
        <taxon>Actinomycetota</taxon>
        <taxon>Actinomycetes</taxon>
        <taxon>Micrococcales</taxon>
        <taxon>Microbacteriaceae</taxon>
        <taxon>Microbacterium</taxon>
    </lineage>
</organism>
<evidence type="ECO:0000313" key="3">
    <source>
        <dbReference type="Proteomes" id="UP000033740"/>
    </source>
</evidence>
<comment type="caution">
    <text evidence="2">The sequence shown here is derived from an EMBL/GenBank/DDBJ whole genome shotgun (WGS) entry which is preliminary data.</text>
</comment>
<proteinExistence type="predicted"/>
<dbReference type="STRING" id="582680.RS86_02626"/>
<dbReference type="AlphaFoldDB" id="A0A0F0LFZ9"/>
<keyword evidence="1" id="KW-0812">Transmembrane</keyword>
<dbReference type="Proteomes" id="UP000033740">
    <property type="component" value="Unassembled WGS sequence"/>
</dbReference>
<name>A0A0F0LFZ9_9MICO</name>
<dbReference type="EMBL" id="JYIX01000037">
    <property type="protein sequence ID" value="KJL32157.1"/>
    <property type="molecule type" value="Genomic_DNA"/>
</dbReference>
<feature type="transmembrane region" description="Helical" evidence="1">
    <location>
        <begin position="12"/>
        <end position="35"/>
    </location>
</feature>
<dbReference type="PATRIC" id="fig|582680.6.peg.2696"/>
<keyword evidence="1" id="KW-1133">Transmembrane helix</keyword>
<evidence type="ECO:0000313" key="2">
    <source>
        <dbReference type="EMBL" id="KJL32157.1"/>
    </source>
</evidence>
<gene>
    <name evidence="2" type="ORF">RS86_02626</name>
</gene>
<evidence type="ECO:0000256" key="1">
    <source>
        <dbReference type="SAM" id="Phobius"/>
    </source>
</evidence>
<sequence length="79" mass="8137">MTDPRHQLKSATFAAIGLTAVLVLTGTAMTAYALVGLERGSSLFTATLLWAQVFLMAGAVIGVGAVFLKLMWPAASPAA</sequence>
<accession>A0A0F0LFZ9</accession>
<keyword evidence="1" id="KW-0472">Membrane</keyword>
<protein>
    <submittedName>
        <fullName evidence="2">Uncharacterized protein</fullName>
    </submittedName>
</protein>
<keyword evidence="3" id="KW-1185">Reference proteome</keyword>
<reference evidence="2 3" key="1">
    <citation type="submission" date="2015-02" db="EMBL/GenBank/DDBJ databases">
        <title>Draft genome sequences of ten Microbacterium spp. with emphasis on heavy metal contaminated environments.</title>
        <authorList>
            <person name="Corretto E."/>
        </authorList>
    </citation>
    <scope>NUCLEOTIDE SEQUENCE [LARGE SCALE GENOMIC DNA]</scope>
    <source>
        <strain evidence="2 3">ARN176</strain>
    </source>
</reference>
<dbReference type="RefSeq" id="WP_045272706.1">
    <property type="nucleotide sequence ID" value="NZ_JYIX01000037.1"/>
</dbReference>